<evidence type="ECO:0000256" key="1">
    <source>
        <dbReference type="ARBA" id="ARBA00006484"/>
    </source>
</evidence>
<dbReference type="Gene3D" id="3.40.50.720">
    <property type="entry name" value="NAD(P)-binding Rossmann-like Domain"/>
    <property type="match status" value="1"/>
</dbReference>
<dbReference type="InterPro" id="IPR020904">
    <property type="entry name" value="Sc_DH/Rdtase_CS"/>
</dbReference>
<dbReference type="SMART" id="SM00822">
    <property type="entry name" value="PKS_KR"/>
    <property type="match status" value="1"/>
</dbReference>
<dbReference type="CDD" id="cd05374">
    <property type="entry name" value="17beta-HSD-like_SDR_c"/>
    <property type="match status" value="1"/>
</dbReference>
<dbReference type="InterPro" id="IPR036291">
    <property type="entry name" value="NAD(P)-bd_dom_sf"/>
</dbReference>
<dbReference type="PRINTS" id="PR00081">
    <property type="entry name" value="GDHRDH"/>
</dbReference>
<dbReference type="InterPro" id="IPR057326">
    <property type="entry name" value="KR_dom"/>
</dbReference>
<feature type="compositionally biased region" description="Basic and acidic residues" evidence="3">
    <location>
        <begin position="294"/>
        <end position="305"/>
    </location>
</feature>
<evidence type="ECO:0000313" key="6">
    <source>
        <dbReference type="Proteomes" id="UP000614410"/>
    </source>
</evidence>
<dbReference type="SUPFAM" id="SSF51735">
    <property type="entry name" value="NAD(P)-binding Rossmann-fold domains"/>
    <property type="match status" value="1"/>
</dbReference>
<evidence type="ECO:0000256" key="3">
    <source>
        <dbReference type="SAM" id="MobiDB-lite"/>
    </source>
</evidence>
<dbReference type="PRINTS" id="PR00080">
    <property type="entry name" value="SDRFAMILY"/>
</dbReference>
<name>A0A934KL17_9BACT</name>
<dbReference type="InterPro" id="IPR002347">
    <property type="entry name" value="SDR_fam"/>
</dbReference>
<sequence>MDETVVVTGASTGIGRTTALHLDSLGLRVFAGVRRDQDGEALRDQATSRLTPIRLDVTDQRDVERAADIVGHAAADSRLAGIVNNAGIAVSGPVEFIPLDRWRQQFEINLFGIVSMVQAFMPLLRESKGRIVSTGSLGGRLSQPMVAPYCASKHALEALSDSLRVELRPWGIRVALIQPGAVKTPIWNKGLEAGEEMLRSAPAELRQLYGAAVQIATKMAVHENETGVDPLEVARAVEHALLASRPRTRYPVGRQAKLLIPLTRFMPDRLKDELLLRVGKLPRTADATGMQGGGEREHGRRPVHA</sequence>
<comment type="similarity">
    <text evidence="1 2">Belongs to the short-chain dehydrogenases/reductases (SDR) family.</text>
</comment>
<dbReference type="PROSITE" id="PS00061">
    <property type="entry name" value="ADH_SHORT"/>
    <property type="match status" value="1"/>
</dbReference>
<dbReference type="GO" id="GO:0008202">
    <property type="term" value="P:steroid metabolic process"/>
    <property type="evidence" value="ECO:0007669"/>
    <property type="project" value="TreeGrafter"/>
</dbReference>
<evidence type="ECO:0000313" key="5">
    <source>
        <dbReference type="EMBL" id="MBJ7608748.1"/>
    </source>
</evidence>
<accession>A0A934KL17</accession>
<evidence type="ECO:0000256" key="2">
    <source>
        <dbReference type="RuleBase" id="RU000363"/>
    </source>
</evidence>
<dbReference type="GO" id="GO:0016491">
    <property type="term" value="F:oxidoreductase activity"/>
    <property type="evidence" value="ECO:0007669"/>
    <property type="project" value="TreeGrafter"/>
</dbReference>
<dbReference type="EMBL" id="JAEKNN010000024">
    <property type="protein sequence ID" value="MBJ7608748.1"/>
    <property type="molecule type" value="Genomic_DNA"/>
</dbReference>
<dbReference type="PANTHER" id="PTHR43313">
    <property type="entry name" value="SHORT-CHAIN DEHYDROGENASE/REDUCTASE FAMILY 9C"/>
    <property type="match status" value="1"/>
</dbReference>
<protein>
    <submittedName>
        <fullName evidence="5">SDR family oxidoreductase</fullName>
    </submittedName>
</protein>
<dbReference type="Pfam" id="PF00106">
    <property type="entry name" value="adh_short"/>
    <property type="match status" value="1"/>
</dbReference>
<dbReference type="PANTHER" id="PTHR43313:SF1">
    <property type="entry name" value="3BETA-HYDROXYSTEROID DEHYDROGENASE DHS-16"/>
    <property type="match status" value="1"/>
</dbReference>
<organism evidence="5 6">
    <name type="scientific">Candidatus Amunia macphersoniae</name>
    <dbReference type="NCBI Taxonomy" id="3127014"/>
    <lineage>
        <taxon>Bacteria</taxon>
        <taxon>Bacillati</taxon>
        <taxon>Candidatus Dormiibacterota</taxon>
        <taxon>Candidatus Dormibacteria</taxon>
        <taxon>Candidatus Aeolococcales</taxon>
        <taxon>Candidatus Aeolococcaceae</taxon>
        <taxon>Candidatus Amunia</taxon>
    </lineage>
</organism>
<evidence type="ECO:0000259" key="4">
    <source>
        <dbReference type="SMART" id="SM00822"/>
    </source>
</evidence>
<feature type="domain" description="Ketoreductase" evidence="4">
    <location>
        <begin position="3"/>
        <end position="185"/>
    </location>
</feature>
<gene>
    <name evidence="5" type="ORF">JF887_04865</name>
</gene>
<feature type="region of interest" description="Disordered" evidence="3">
    <location>
        <begin position="284"/>
        <end position="305"/>
    </location>
</feature>
<dbReference type="Proteomes" id="UP000614410">
    <property type="component" value="Unassembled WGS sequence"/>
</dbReference>
<dbReference type="AlphaFoldDB" id="A0A934KL17"/>
<reference evidence="5 6" key="1">
    <citation type="submission" date="2020-10" db="EMBL/GenBank/DDBJ databases">
        <title>Ca. Dormibacterota MAGs.</title>
        <authorList>
            <person name="Montgomery K."/>
        </authorList>
    </citation>
    <scope>NUCLEOTIDE SEQUENCE [LARGE SCALE GENOMIC DNA]</scope>
    <source>
        <strain evidence="5">Mitchell_Peninsula_5</strain>
    </source>
</reference>
<proteinExistence type="inferred from homology"/>
<comment type="caution">
    <text evidence="5">The sequence shown here is derived from an EMBL/GenBank/DDBJ whole genome shotgun (WGS) entry which is preliminary data.</text>
</comment>